<dbReference type="AlphaFoldDB" id="A0AAD8Y7M7"/>
<feature type="signal peptide" evidence="2">
    <location>
        <begin position="1"/>
        <end position="24"/>
    </location>
</feature>
<gene>
    <name evidence="3" type="ORF">QTG54_007769</name>
</gene>
<evidence type="ECO:0008006" key="5">
    <source>
        <dbReference type="Google" id="ProtNLM"/>
    </source>
</evidence>
<dbReference type="EMBL" id="JATAAI010000013">
    <property type="protein sequence ID" value="KAK1741291.1"/>
    <property type="molecule type" value="Genomic_DNA"/>
</dbReference>
<proteinExistence type="predicted"/>
<evidence type="ECO:0000313" key="4">
    <source>
        <dbReference type="Proteomes" id="UP001224775"/>
    </source>
</evidence>
<name>A0AAD8Y7M7_9STRA</name>
<feature type="region of interest" description="Disordered" evidence="1">
    <location>
        <begin position="71"/>
        <end position="91"/>
    </location>
</feature>
<evidence type="ECO:0000256" key="2">
    <source>
        <dbReference type="SAM" id="SignalP"/>
    </source>
</evidence>
<evidence type="ECO:0000313" key="3">
    <source>
        <dbReference type="EMBL" id="KAK1741291.1"/>
    </source>
</evidence>
<comment type="caution">
    <text evidence="3">The sequence shown here is derived from an EMBL/GenBank/DDBJ whole genome shotgun (WGS) entry which is preliminary data.</text>
</comment>
<accession>A0AAD8Y7M7</accession>
<reference evidence="3" key="1">
    <citation type="submission" date="2023-06" db="EMBL/GenBank/DDBJ databases">
        <title>Survivors Of The Sea: Transcriptome response of Skeletonema marinoi to long-term dormancy.</title>
        <authorList>
            <person name="Pinder M.I.M."/>
            <person name="Kourtchenko O."/>
            <person name="Robertson E.K."/>
            <person name="Larsson T."/>
            <person name="Maumus F."/>
            <person name="Osuna-Cruz C.M."/>
            <person name="Vancaester E."/>
            <person name="Stenow R."/>
            <person name="Vandepoele K."/>
            <person name="Ploug H."/>
            <person name="Bruchert V."/>
            <person name="Godhe A."/>
            <person name="Topel M."/>
        </authorList>
    </citation>
    <scope>NUCLEOTIDE SEQUENCE</scope>
    <source>
        <strain evidence="3">R05AC</strain>
    </source>
</reference>
<keyword evidence="4" id="KW-1185">Reference proteome</keyword>
<feature type="region of interest" description="Disordered" evidence="1">
    <location>
        <begin position="109"/>
        <end position="166"/>
    </location>
</feature>
<protein>
    <recommendedName>
        <fullName evidence="5">Plastid lipid-associated protein/fibrillin conserved domain-containing protein</fullName>
    </recommendedName>
</protein>
<evidence type="ECO:0000256" key="1">
    <source>
        <dbReference type="SAM" id="MobiDB-lite"/>
    </source>
</evidence>
<keyword evidence="2" id="KW-0732">Signal</keyword>
<organism evidence="3 4">
    <name type="scientific">Skeletonema marinoi</name>
    <dbReference type="NCBI Taxonomy" id="267567"/>
    <lineage>
        <taxon>Eukaryota</taxon>
        <taxon>Sar</taxon>
        <taxon>Stramenopiles</taxon>
        <taxon>Ochrophyta</taxon>
        <taxon>Bacillariophyta</taxon>
        <taxon>Coscinodiscophyceae</taxon>
        <taxon>Thalassiosirophycidae</taxon>
        <taxon>Thalassiosirales</taxon>
        <taxon>Skeletonemataceae</taxon>
        <taxon>Skeletonema</taxon>
        <taxon>Skeletonema marinoi-dohrnii complex</taxon>
    </lineage>
</organism>
<dbReference type="Proteomes" id="UP001224775">
    <property type="component" value="Unassembled WGS sequence"/>
</dbReference>
<feature type="compositionally biased region" description="Low complexity" evidence="1">
    <location>
        <begin position="109"/>
        <end position="133"/>
    </location>
</feature>
<feature type="chain" id="PRO_5041904726" description="Plastid lipid-associated protein/fibrillin conserved domain-containing protein" evidence="2">
    <location>
        <begin position="25"/>
        <end position="397"/>
    </location>
</feature>
<sequence>MSNCLTTILLLAVAAGTSTTTTHAFTTPLLQRQHLLRPAVGNTALFGGKRRGRLTNNVSVDEDGKVARIMTKKQKQTLGNSKMKKQKGEKATAAISPLLAEWAKEGDDSSTLASSSQSASTSSSVTSTVFVPFDTDDDDNSSSNKNSKRKTNKKDQQRSQRAALSAAQSQQIDALLDQIDDLLQTNNLDRVELVSYISSLAQVGSSSSNNDQVLLPTLKSIVSTKPRKDEQLPSFRLAWAGSDPAICHVGTSLHKVPLARLQEVFLSLGYNRWELFEVIRILGPFPTVRNTLRGDVKLTKLPSSTTKLNREGVRMQISYTSMVDGTGKEILAGKADNIKYVDLDIWFANEKVIVATVPPIEEDGGYEQDPLKGDGSNVLLFVQEENLDEQLEKLRAA</sequence>